<evidence type="ECO:0000313" key="8">
    <source>
        <dbReference type="EMBL" id="CAK7352590.1"/>
    </source>
</evidence>
<dbReference type="Gene3D" id="2.30.30.1190">
    <property type="match status" value="1"/>
</dbReference>
<dbReference type="PROSITE" id="PS50103">
    <property type="entry name" value="ZF_C3H1"/>
    <property type="match status" value="3"/>
</dbReference>
<dbReference type="EMBL" id="CAWUPB010001194">
    <property type="protein sequence ID" value="CAK7352590.1"/>
    <property type="molecule type" value="Genomic_DNA"/>
</dbReference>
<evidence type="ECO:0000313" key="9">
    <source>
        <dbReference type="Proteomes" id="UP001314170"/>
    </source>
</evidence>
<feature type="zinc finger region" description="C3H1-type" evidence="5">
    <location>
        <begin position="549"/>
        <end position="572"/>
    </location>
</feature>
<dbReference type="Proteomes" id="UP001314170">
    <property type="component" value="Unassembled WGS sequence"/>
</dbReference>
<dbReference type="GO" id="GO:0005634">
    <property type="term" value="C:nucleus"/>
    <property type="evidence" value="ECO:0007669"/>
    <property type="project" value="TreeGrafter"/>
</dbReference>
<accession>A0AAV1SKH9</accession>
<dbReference type="InterPro" id="IPR041367">
    <property type="entry name" value="Znf-CCCH_4"/>
</dbReference>
<dbReference type="FunFam" id="2.30.30.1190:FF:000010">
    <property type="entry name" value="C3H-type transcription factor"/>
    <property type="match status" value="1"/>
</dbReference>
<feature type="region of interest" description="Disordered" evidence="6">
    <location>
        <begin position="196"/>
        <end position="215"/>
    </location>
</feature>
<evidence type="ECO:0000256" key="3">
    <source>
        <dbReference type="ARBA" id="ARBA00022771"/>
    </source>
</evidence>
<feature type="compositionally biased region" description="Basic and acidic residues" evidence="6">
    <location>
        <begin position="373"/>
        <end position="395"/>
    </location>
</feature>
<dbReference type="GO" id="GO:0003723">
    <property type="term" value="F:RNA binding"/>
    <property type="evidence" value="ECO:0007669"/>
    <property type="project" value="InterPro"/>
</dbReference>
<feature type="domain" description="C3H1-type" evidence="7">
    <location>
        <begin position="484"/>
        <end position="511"/>
    </location>
</feature>
<dbReference type="InterPro" id="IPR036855">
    <property type="entry name" value="Znf_CCCH_sf"/>
</dbReference>
<dbReference type="SUPFAM" id="SSF90229">
    <property type="entry name" value="CCCH zinc finger"/>
    <property type="match status" value="2"/>
</dbReference>
<evidence type="ECO:0000256" key="1">
    <source>
        <dbReference type="ARBA" id="ARBA00022723"/>
    </source>
</evidence>
<keyword evidence="3 5" id="KW-0863">Zinc-finger</keyword>
<feature type="compositionally biased region" description="Basic residues" evidence="6">
    <location>
        <begin position="441"/>
        <end position="469"/>
    </location>
</feature>
<dbReference type="GO" id="GO:0045892">
    <property type="term" value="P:negative regulation of DNA-templated transcription"/>
    <property type="evidence" value="ECO:0007669"/>
    <property type="project" value="InterPro"/>
</dbReference>
<dbReference type="SMART" id="SM00356">
    <property type="entry name" value="ZnF_C3H1"/>
    <property type="match status" value="3"/>
</dbReference>
<reference evidence="8 9" key="1">
    <citation type="submission" date="2024-01" db="EMBL/GenBank/DDBJ databases">
        <authorList>
            <person name="Waweru B."/>
        </authorList>
    </citation>
    <scope>NUCLEOTIDE SEQUENCE [LARGE SCALE GENOMIC DNA]</scope>
</reference>
<keyword evidence="1 5" id="KW-0479">Metal-binding</keyword>
<evidence type="ECO:0000256" key="5">
    <source>
        <dbReference type="PROSITE-ProRule" id="PRU00723"/>
    </source>
</evidence>
<evidence type="ECO:0000256" key="4">
    <source>
        <dbReference type="ARBA" id="ARBA00022833"/>
    </source>
</evidence>
<keyword evidence="2" id="KW-0677">Repeat</keyword>
<dbReference type="AlphaFoldDB" id="A0AAV1SKH9"/>
<comment type="caution">
    <text evidence="8">The sequence shown here is derived from an EMBL/GenBank/DDBJ whole genome shotgun (WGS) entry which is preliminary data.</text>
</comment>
<dbReference type="InterPro" id="IPR045124">
    <property type="entry name" value="Su(sable)-like"/>
</dbReference>
<proteinExistence type="predicted"/>
<feature type="zinc finger region" description="C3H1-type" evidence="5">
    <location>
        <begin position="484"/>
        <end position="511"/>
    </location>
</feature>
<feature type="domain" description="C3H1-type" evidence="7">
    <location>
        <begin position="524"/>
        <end position="546"/>
    </location>
</feature>
<feature type="region of interest" description="Disordered" evidence="6">
    <location>
        <begin position="785"/>
        <end position="827"/>
    </location>
</feature>
<dbReference type="GO" id="GO:0008270">
    <property type="term" value="F:zinc ion binding"/>
    <property type="evidence" value="ECO:0007669"/>
    <property type="project" value="UniProtKB-KW"/>
</dbReference>
<protein>
    <recommendedName>
        <fullName evidence="7">C3H1-type domain-containing protein</fullName>
    </recommendedName>
</protein>
<keyword evidence="9" id="KW-1185">Reference proteome</keyword>
<dbReference type="InterPro" id="IPR000571">
    <property type="entry name" value="Znf_CCCH"/>
</dbReference>
<evidence type="ECO:0000259" key="7">
    <source>
        <dbReference type="PROSITE" id="PS50103"/>
    </source>
</evidence>
<dbReference type="Pfam" id="PF18044">
    <property type="entry name" value="zf-CCCH_4"/>
    <property type="match status" value="1"/>
</dbReference>
<sequence>MEETPLFTFSSHRKSHLKSRTYGTLIRILSQPQLSQFVTPPPDNDGDGRWDVLENQACSRHLEFCHESLPDKNGPERGFRDTQVVIDEIENIMRIEEDEDLVVDHTACGTGLQDRDLIQAQHLLIDELKHVMKGNEELVCHNNSGPVTNRSQNAGDIVAVSNNQDEHFKLDSIVIEECIGEGLLQLDEEAQCQNNNTSSEVSKPVENFEESSLSRTNGLEVNNEMQKKEVQLDKSVCADATMGYPTHTIEYGEIEEGEVSGEFEVDDGSVDVFPEDVVLPQEKKVDEKQASEDIIDKNRFPFKEKIEANKNNSRFSSFIADTVENAKDRREVEAQQRSSSEMACKRKVVTYEDPILAEEGVWCKKQKKCRAAREQNEGSAAKEQKRDSGVKEQEKGNVANDGVGCPVACPNNLALFTEKSDQTASANQEIASKEKDAGLCNKKKRGPPSKEKKAKKKQKERKKRAEKNRQLGVKRMKLHPVLNRKPVSPCRHYLKGRCREGEKCKFSHDTIPLTKFEVQSFKLPCHHFARHKCMKGDNCPYDHQLSKYPCTKYVSEGHCIRGESCMFSHKFPLQEDPLSSSNVCTPNAKPPSLPSTSNSKRQLDISGTSNQTAKAVPDSTGVISDRCAALNMAKTVQNLPALVPKGINFLSGGKSSMVESNPKPSSPLLKGNEFVKVGNQIDQCASVAVQNCNEIPKKIPPAVAPKGINFLSFGKAPLDKCSSMKLTSWAINQGNSVNLFSSKNFVVHEEACSSPNKDKSILAGKEVHESMSNIVHRFNKMLQKTEPAAFRDPSTDSSRRNPQASLPLSSGSGVHMSVQESEIASNKHQESSALLGRLAASPLFSGQSSDRLAHACLKNTPISAQKALMSTLAFAEKVESVMKMNQSRGAFAVNNVVSKENRCSTTPRGLQIDSEKASKVLNFLSGIGSETKQ</sequence>
<evidence type="ECO:0000256" key="2">
    <source>
        <dbReference type="ARBA" id="ARBA00022737"/>
    </source>
</evidence>
<dbReference type="PANTHER" id="PTHR13119">
    <property type="entry name" value="ZINC FINGER CCCH DOMAIN-CONTAINING PROTEI"/>
    <property type="match status" value="1"/>
</dbReference>
<evidence type="ECO:0000256" key="6">
    <source>
        <dbReference type="SAM" id="MobiDB-lite"/>
    </source>
</evidence>
<feature type="region of interest" description="Disordered" evidence="6">
    <location>
        <begin position="580"/>
        <end position="617"/>
    </location>
</feature>
<gene>
    <name evidence="8" type="ORF">DCAF_LOCUS24300</name>
</gene>
<dbReference type="Gene3D" id="4.10.1000.10">
    <property type="entry name" value="Zinc finger, CCCH-type"/>
    <property type="match status" value="1"/>
</dbReference>
<keyword evidence="4 5" id="KW-0862">Zinc</keyword>
<feature type="domain" description="C3H1-type" evidence="7">
    <location>
        <begin position="549"/>
        <end position="572"/>
    </location>
</feature>
<feature type="compositionally biased region" description="Polar residues" evidence="6">
    <location>
        <begin position="800"/>
        <end position="824"/>
    </location>
</feature>
<feature type="compositionally biased region" description="Polar residues" evidence="6">
    <location>
        <begin position="594"/>
        <end position="613"/>
    </location>
</feature>
<feature type="region of interest" description="Disordered" evidence="6">
    <location>
        <begin position="425"/>
        <end position="469"/>
    </location>
</feature>
<dbReference type="PANTHER" id="PTHR13119:SF12">
    <property type="entry name" value="PROTEIN SUPPRESSOR OF SABLE"/>
    <property type="match status" value="1"/>
</dbReference>
<name>A0AAV1SKH9_9ROSI</name>
<organism evidence="8 9">
    <name type="scientific">Dovyalis caffra</name>
    <dbReference type="NCBI Taxonomy" id="77055"/>
    <lineage>
        <taxon>Eukaryota</taxon>
        <taxon>Viridiplantae</taxon>
        <taxon>Streptophyta</taxon>
        <taxon>Embryophyta</taxon>
        <taxon>Tracheophyta</taxon>
        <taxon>Spermatophyta</taxon>
        <taxon>Magnoliopsida</taxon>
        <taxon>eudicotyledons</taxon>
        <taxon>Gunneridae</taxon>
        <taxon>Pentapetalae</taxon>
        <taxon>rosids</taxon>
        <taxon>fabids</taxon>
        <taxon>Malpighiales</taxon>
        <taxon>Salicaceae</taxon>
        <taxon>Flacourtieae</taxon>
        <taxon>Dovyalis</taxon>
    </lineage>
</organism>
<feature type="region of interest" description="Disordered" evidence="6">
    <location>
        <begin position="373"/>
        <end position="397"/>
    </location>
</feature>
<feature type="zinc finger region" description="C3H1-type" evidence="5">
    <location>
        <begin position="524"/>
        <end position="546"/>
    </location>
</feature>